<dbReference type="SUPFAM" id="SSF55469">
    <property type="entry name" value="FMN-dependent nitroreductase-like"/>
    <property type="match status" value="2"/>
</dbReference>
<dbReference type="InterPro" id="IPR000415">
    <property type="entry name" value="Nitroreductase-like"/>
</dbReference>
<proteinExistence type="predicted"/>
<dbReference type="AlphaFoldDB" id="A0A2M8LDN7"/>
<evidence type="ECO:0000313" key="1">
    <source>
        <dbReference type="EMBL" id="PJE75557.1"/>
    </source>
</evidence>
<evidence type="ECO:0000313" key="2">
    <source>
        <dbReference type="Proteomes" id="UP000231152"/>
    </source>
</evidence>
<dbReference type="Gene3D" id="3.40.109.10">
    <property type="entry name" value="NADH Oxidase"/>
    <property type="match status" value="1"/>
</dbReference>
<accession>A0A2M8LDN7</accession>
<dbReference type="EMBL" id="PFET01000013">
    <property type="protein sequence ID" value="PJE75557.1"/>
    <property type="molecule type" value="Genomic_DNA"/>
</dbReference>
<name>A0A2M8LDN7_9BACT</name>
<dbReference type="Proteomes" id="UP000231152">
    <property type="component" value="Unassembled WGS sequence"/>
</dbReference>
<evidence type="ECO:0008006" key="3">
    <source>
        <dbReference type="Google" id="ProtNLM"/>
    </source>
</evidence>
<gene>
    <name evidence="1" type="ORF">COV04_03965</name>
</gene>
<organism evidence="1 2">
    <name type="scientific">Candidatus Uhrbacteria bacterium CG10_big_fil_rev_8_21_14_0_10_48_11</name>
    <dbReference type="NCBI Taxonomy" id="1975037"/>
    <lineage>
        <taxon>Bacteria</taxon>
        <taxon>Candidatus Uhriibacteriota</taxon>
    </lineage>
</organism>
<dbReference type="GO" id="GO:0016491">
    <property type="term" value="F:oxidoreductase activity"/>
    <property type="evidence" value="ECO:0007669"/>
    <property type="project" value="InterPro"/>
</dbReference>
<protein>
    <recommendedName>
        <fullName evidence="3">Nitroreductase domain-containing protein</fullName>
    </recommendedName>
</protein>
<sequence>MALEGKIKELITAATSAPSGENCQPWQVSIEGSDLLLFNVPDRDDSLYNFRQRGSFVAHGAFLENLAIAARALGFSTAIQLFPDVENENFVAKIRLETTTPVDEPLYTALLARSTNRKPYRNEALTEEERSALTASARSNHSCRLALIEKKEDIDAWASAASANERIMFEHRGLHHFFFSHINWTDAEEEERRRGFYVKTLELKPPQVIGMKIARRWGIASFLNRLGFSRQVAADNIKSNSAAAAVAGVVIKGERPEDFVEAGRMTERVWLTATHLGLSVQPITGALFLAQHVREGDAADFSTAHATLLREVERTAESLCTAVSSEHVAMMFRIGHADPPSGRSSRLHLTDVVSSNS</sequence>
<comment type="caution">
    <text evidence="1">The sequence shown here is derived from an EMBL/GenBank/DDBJ whole genome shotgun (WGS) entry which is preliminary data.</text>
</comment>
<reference evidence="1 2" key="1">
    <citation type="submission" date="2017-09" db="EMBL/GenBank/DDBJ databases">
        <title>Depth-based differentiation of microbial function through sediment-hosted aquifers and enrichment of novel symbionts in the deep terrestrial subsurface.</title>
        <authorList>
            <person name="Probst A.J."/>
            <person name="Ladd B."/>
            <person name="Jarett J.K."/>
            <person name="Geller-Mcgrath D.E."/>
            <person name="Sieber C.M."/>
            <person name="Emerson J.B."/>
            <person name="Anantharaman K."/>
            <person name="Thomas B.C."/>
            <person name="Malmstrom R."/>
            <person name="Stieglmeier M."/>
            <person name="Klingl A."/>
            <person name="Woyke T."/>
            <person name="Ryan C.M."/>
            <person name="Banfield J.F."/>
        </authorList>
    </citation>
    <scope>NUCLEOTIDE SEQUENCE [LARGE SCALE GENOMIC DNA]</scope>
    <source>
        <strain evidence="1">CG10_big_fil_rev_8_21_14_0_10_48_11</strain>
    </source>
</reference>